<evidence type="ECO:0000256" key="2">
    <source>
        <dbReference type="ARBA" id="ARBA00009580"/>
    </source>
</evidence>
<dbReference type="InterPro" id="IPR000387">
    <property type="entry name" value="Tyr_Pase_dom"/>
</dbReference>
<feature type="domain" description="Tyrosine specific protein phosphatases" evidence="16">
    <location>
        <begin position="141"/>
        <end position="207"/>
    </location>
</feature>
<organism evidence="17 18">
    <name type="scientific">Cynoglossus semilaevis</name>
    <name type="common">Tongue sole</name>
    <dbReference type="NCBI Taxonomy" id="244447"/>
    <lineage>
        <taxon>Eukaryota</taxon>
        <taxon>Metazoa</taxon>
        <taxon>Chordata</taxon>
        <taxon>Craniata</taxon>
        <taxon>Vertebrata</taxon>
        <taxon>Euteleostomi</taxon>
        <taxon>Actinopterygii</taxon>
        <taxon>Neopterygii</taxon>
        <taxon>Teleostei</taxon>
        <taxon>Neoteleostei</taxon>
        <taxon>Acanthomorphata</taxon>
        <taxon>Carangaria</taxon>
        <taxon>Pleuronectiformes</taxon>
        <taxon>Pleuronectoidei</taxon>
        <taxon>Cynoglossidae</taxon>
        <taxon>Cynoglossinae</taxon>
        <taxon>Cynoglossus</taxon>
    </lineage>
</organism>
<keyword evidence="6" id="KW-0378">Hydrolase</keyword>
<evidence type="ECO:0000256" key="14">
    <source>
        <dbReference type="SAM" id="SignalP"/>
    </source>
</evidence>
<evidence type="ECO:0000256" key="13">
    <source>
        <dbReference type="PIRSR" id="PIRSR037322-1"/>
    </source>
</evidence>
<sequence length="233" mass="26617">MCLSHLDLILVFPSFFFHPCSEGEDMRTIEFDSSSDDEDIGEEQLTPIHISWLPLSVVDCSQFLGICALPGCKYKEIRRNLQSDVEELHSQGVQDVFVFCTRAELNHYRVPALLDVYQQRGFTVHHMPFPDGSAPELPQCCQILEELQFSLENNRRTLVHCFGGLGRSALIAACLLLRLSPSMTPSKAIDILKEYRGGAIQTVKQYNFLQEFQEKYTAYQQSRDVFTERSVSR</sequence>
<dbReference type="SMART" id="SM00404">
    <property type="entry name" value="PTPc_motif"/>
    <property type="match status" value="1"/>
</dbReference>
<dbReference type="Pfam" id="PF05706">
    <property type="entry name" value="CDKN3"/>
    <property type="match status" value="1"/>
</dbReference>
<evidence type="ECO:0000256" key="4">
    <source>
        <dbReference type="ARBA" id="ARBA00013081"/>
    </source>
</evidence>
<dbReference type="PANTHER" id="PTHR23339">
    <property type="entry name" value="TYROSINE SPECIFIC PROTEIN PHOSPHATASE AND DUAL SPECIFICITY PROTEIN PHOSPHATASE"/>
    <property type="match status" value="1"/>
</dbReference>
<reference evidence="17" key="3">
    <citation type="submission" date="2025-09" db="UniProtKB">
        <authorList>
            <consortium name="Ensembl"/>
        </authorList>
    </citation>
    <scope>IDENTIFICATION</scope>
</reference>
<dbReference type="PROSITE" id="PS50054">
    <property type="entry name" value="TYR_PHOSPHATASE_DUAL"/>
    <property type="match status" value="1"/>
</dbReference>
<evidence type="ECO:0000313" key="18">
    <source>
        <dbReference type="Proteomes" id="UP000265120"/>
    </source>
</evidence>
<dbReference type="FunFam" id="3.90.190.10:FF:000046">
    <property type="entry name" value="Cyclin-dependent kinase inhibitor 3"/>
    <property type="match status" value="1"/>
</dbReference>
<keyword evidence="14" id="KW-0732">Signal</keyword>
<dbReference type="InterPro" id="IPR050561">
    <property type="entry name" value="PTP"/>
</dbReference>
<feature type="domain" description="Tyrosine-protein phosphatase" evidence="15">
    <location>
        <begin position="53"/>
        <end position="221"/>
    </location>
</feature>
<dbReference type="InterPro" id="IPR003595">
    <property type="entry name" value="Tyr_Pase_cat"/>
</dbReference>
<dbReference type="InterPro" id="IPR008425">
    <property type="entry name" value="CDK_inhib_3"/>
</dbReference>
<evidence type="ECO:0000256" key="3">
    <source>
        <dbReference type="ARBA" id="ARBA00013064"/>
    </source>
</evidence>
<dbReference type="GO" id="GO:0004722">
    <property type="term" value="F:protein serine/threonine phosphatase activity"/>
    <property type="evidence" value="ECO:0007669"/>
    <property type="project" value="UniProtKB-EC"/>
</dbReference>
<dbReference type="InterPro" id="IPR029021">
    <property type="entry name" value="Prot-tyrosine_phosphatase-like"/>
</dbReference>
<dbReference type="InParanoid" id="A0A3P8VIY4"/>
<dbReference type="Ensembl" id="ENSCSET00000012568.1">
    <property type="protein sequence ID" value="ENSCSEP00000012420.1"/>
    <property type="gene ID" value="ENSCSEG00000007997.1"/>
</dbReference>
<keyword evidence="8" id="KW-0131">Cell cycle</keyword>
<dbReference type="InterPro" id="IPR020422">
    <property type="entry name" value="TYR_PHOSPHATASE_DUAL_dom"/>
</dbReference>
<reference evidence="17 18" key="1">
    <citation type="journal article" date="2014" name="Nat. Genet.">
        <title>Whole-genome sequence of a flatfish provides insights into ZW sex chromosome evolution and adaptation to a benthic lifestyle.</title>
        <authorList>
            <person name="Chen S."/>
            <person name="Zhang G."/>
            <person name="Shao C."/>
            <person name="Huang Q."/>
            <person name="Liu G."/>
            <person name="Zhang P."/>
            <person name="Song W."/>
            <person name="An N."/>
            <person name="Chalopin D."/>
            <person name="Volff J.N."/>
            <person name="Hong Y."/>
            <person name="Li Q."/>
            <person name="Sha Z."/>
            <person name="Zhou H."/>
            <person name="Xie M."/>
            <person name="Yu Q."/>
            <person name="Liu Y."/>
            <person name="Xiang H."/>
            <person name="Wang N."/>
            <person name="Wu K."/>
            <person name="Yang C."/>
            <person name="Zhou Q."/>
            <person name="Liao X."/>
            <person name="Yang L."/>
            <person name="Hu Q."/>
            <person name="Zhang J."/>
            <person name="Meng L."/>
            <person name="Jin L."/>
            <person name="Tian Y."/>
            <person name="Lian J."/>
            <person name="Yang J."/>
            <person name="Miao G."/>
            <person name="Liu S."/>
            <person name="Liang Z."/>
            <person name="Yan F."/>
            <person name="Li Y."/>
            <person name="Sun B."/>
            <person name="Zhang H."/>
            <person name="Zhang J."/>
            <person name="Zhu Y."/>
            <person name="Du M."/>
            <person name="Zhao Y."/>
            <person name="Schartl M."/>
            <person name="Tang Q."/>
            <person name="Wang J."/>
        </authorList>
    </citation>
    <scope>NUCLEOTIDE SEQUENCE</scope>
</reference>
<comment type="subunit">
    <text evidence="9">Interacts with cyclin-dependent kinases such as CDK1, CDK2 and CDK3. Does not interact with CDK4. Interacts (via C-terminus) with phosphorylated CDK2 (via C-terminal helix). Interacts with MS4A3 (via C-terminus); the interaction enhances CDKN3 enzymatic activity.</text>
</comment>
<dbReference type="CDD" id="cd14505">
    <property type="entry name" value="CDKN3-like"/>
    <property type="match status" value="1"/>
</dbReference>
<evidence type="ECO:0000256" key="6">
    <source>
        <dbReference type="ARBA" id="ARBA00022801"/>
    </source>
</evidence>
<feature type="active site" description="Phosphocysteine intermediate" evidence="13">
    <location>
        <position position="161"/>
    </location>
</feature>
<evidence type="ECO:0000313" key="17">
    <source>
        <dbReference type="Ensembl" id="ENSCSEP00000012420.1"/>
    </source>
</evidence>
<evidence type="ECO:0000256" key="5">
    <source>
        <dbReference type="ARBA" id="ARBA00022490"/>
    </source>
</evidence>
<feature type="signal peptide" evidence="14">
    <location>
        <begin position="1"/>
        <end position="23"/>
    </location>
</feature>
<feature type="chain" id="PRO_5018288281" description="Cyclin-dependent kinase inhibitor 3" evidence="14">
    <location>
        <begin position="24"/>
        <end position="233"/>
    </location>
</feature>
<dbReference type="SMART" id="SM00195">
    <property type="entry name" value="DSPc"/>
    <property type="match status" value="1"/>
</dbReference>
<comment type="subcellular location">
    <subcellularLocation>
        <location evidence="1">Cytoplasm</location>
        <location evidence="1">Perinuclear region</location>
    </subcellularLocation>
</comment>
<keyword evidence="18" id="KW-1185">Reference proteome</keyword>
<evidence type="ECO:0000259" key="16">
    <source>
        <dbReference type="PROSITE" id="PS50056"/>
    </source>
</evidence>
<evidence type="ECO:0000256" key="1">
    <source>
        <dbReference type="ARBA" id="ARBA00004556"/>
    </source>
</evidence>
<proteinExistence type="inferred from homology"/>
<dbReference type="GeneTree" id="ENSGT00390000004717"/>
<reference evidence="17" key="2">
    <citation type="submission" date="2025-08" db="UniProtKB">
        <authorList>
            <consortium name="Ensembl"/>
        </authorList>
    </citation>
    <scope>IDENTIFICATION</scope>
</reference>
<dbReference type="GO" id="GO:0004725">
    <property type="term" value="F:protein tyrosine phosphatase activity"/>
    <property type="evidence" value="ECO:0007669"/>
    <property type="project" value="UniProtKB-EC"/>
</dbReference>
<protein>
    <recommendedName>
        <fullName evidence="10">Cyclin-dependent kinase inhibitor 3</fullName>
        <ecNumber evidence="4">3.1.3.16</ecNumber>
        <ecNumber evidence="3">3.1.3.48</ecNumber>
    </recommendedName>
    <alternativeName>
        <fullName evidence="12">CDK2-associated dual-specificity phosphatase</fullName>
    </alternativeName>
    <alternativeName>
        <fullName evidence="11">Kinase-associated phosphatase</fullName>
    </alternativeName>
</protein>
<evidence type="ECO:0000256" key="11">
    <source>
        <dbReference type="ARBA" id="ARBA00080894"/>
    </source>
</evidence>
<evidence type="ECO:0000256" key="8">
    <source>
        <dbReference type="ARBA" id="ARBA00023306"/>
    </source>
</evidence>
<dbReference type="AlphaFoldDB" id="A0A3P8VIY4"/>
<dbReference type="PROSITE" id="PS50056">
    <property type="entry name" value="TYR_PHOSPHATASE_2"/>
    <property type="match status" value="1"/>
</dbReference>
<keyword evidence="5" id="KW-0963">Cytoplasm</keyword>
<keyword evidence="7" id="KW-0904">Protein phosphatase</keyword>
<dbReference type="InterPro" id="IPR022778">
    <property type="entry name" value="CDKN3"/>
</dbReference>
<dbReference type="EC" id="3.1.3.16" evidence="4"/>
<dbReference type="PROSITE" id="PS00383">
    <property type="entry name" value="TYR_PHOSPHATASE_1"/>
    <property type="match status" value="1"/>
</dbReference>
<evidence type="ECO:0000256" key="9">
    <source>
        <dbReference type="ARBA" id="ARBA00064980"/>
    </source>
</evidence>
<comment type="similarity">
    <text evidence="2">Belongs to the protein-tyrosine phosphatase family.</text>
</comment>
<dbReference type="PIRSF" id="PIRSF037322">
    <property type="entry name" value="CDKN3"/>
    <property type="match status" value="1"/>
</dbReference>
<dbReference type="EC" id="3.1.3.48" evidence="3"/>
<dbReference type="SUPFAM" id="SSF52799">
    <property type="entry name" value="(Phosphotyrosine protein) phosphatases II"/>
    <property type="match status" value="1"/>
</dbReference>
<name>A0A3P8VIY4_CYNSE</name>
<dbReference type="InterPro" id="IPR016130">
    <property type="entry name" value="Tyr_Pase_AS"/>
</dbReference>
<evidence type="ECO:0000259" key="15">
    <source>
        <dbReference type="PROSITE" id="PS50054"/>
    </source>
</evidence>
<dbReference type="Proteomes" id="UP000265120">
    <property type="component" value="Chromosome 1"/>
</dbReference>
<evidence type="ECO:0000256" key="7">
    <source>
        <dbReference type="ARBA" id="ARBA00022912"/>
    </source>
</evidence>
<dbReference type="GO" id="GO:0048471">
    <property type="term" value="C:perinuclear region of cytoplasm"/>
    <property type="evidence" value="ECO:0007669"/>
    <property type="project" value="UniProtKB-SubCell"/>
</dbReference>
<dbReference type="Gene3D" id="3.90.190.10">
    <property type="entry name" value="Protein tyrosine phosphatase superfamily"/>
    <property type="match status" value="1"/>
</dbReference>
<accession>A0A3P8VIY4</accession>
<evidence type="ECO:0000256" key="12">
    <source>
        <dbReference type="ARBA" id="ARBA00082005"/>
    </source>
</evidence>
<dbReference type="STRING" id="244447.ENSCSEP00000012420"/>
<evidence type="ECO:0000256" key="10">
    <source>
        <dbReference type="ARBA" id="ARBA00067397"/>
    </source>
</evidence>